<feature type="compositionally biased region" description="Basic and acidic residues" evidence="4">
    <location>
        <begin position="150"/>
        <end position="170"/>
    </location>
</feature>
<dbReference type="Pfam" id="PF07496">
    <property type="entry name" value="zf-CW"/>
    <property type="match status" value="2"/>
</dbReference>
<dbReference type="PROSITE" id="PS51050">
    <property type="entry name" value="ZF_CW"/>
    <property type="match status" value="2"/>
</dbReference>
<feature type="domain" description="CW-type" evidence="5">
    <location>
        <begin position="267"/>
        <end position="320"/>
    </location>
</feature>
<accession>A0A9W7BUG0</accession>
<evidence type="ECO:0000256" key="2">
    <source>
        <dbReference type="ARBA" id="ARBA00022771"/>
    </source>
</evidence>
<feature type="compositionally biased region" description="Polar residues" evidence="4">
    <location>
        <begin position="81"/>
        <end position="91"/>
    </location>
</feature>
<feature type="domain" description="CW-type" evidence="5">
    <location>
        <begin position="99"/>
        <end position="153"/>
    </location>
</feature>
<dbReference type="Proteomes" id="UP001162640">
    <property type="component" value="Unassembled WGS sequence"/>
</dbReference>
<dbReference type="GO" id="GO:0008270">
    <property type="term" value="F:zinc ion binding"/>
    <property type="evidence" value="ECO:0007669"/>
    <property type="project" value="UniProtKB-KW"/>
</dbReference>
<feature type="region of interest" description="Disordered" evidence="4">
    <location>
        <begin position="225"/>
        <end position="269"/>
    </location>
</feature>
<protein>
    <recommendedName>
        <fullName evidence="5">CW-type domain-containing protein</fullName>
    </recommendedName>
</protein>
<feature type="region of interest" description="Disordered" evidence="4">
    <location>
        <begin position="557"/>
        <end position="577"/>
    </location>
</feature>
<organism evidence="6 7">
    <name type="scientific">Triparma laevis f. inornata</name>
    <dbReference type="NCBI Taxonomy" id="1714386"/>
    <lineage>
        <taxon>Eukaryota</taxon>
        <taxon>Sar</taxon>
        <taxon>Stramenopiles</taxon>
        <taxon>Ochrophyta</taxon>
        <taxon>Bolidophyceae</taxon>
        <taxon>Parmales</taxon>
        <taxon>Triparmaceae</taxon>
        <taxon>Triparma</taxon>
    </lineage>
</organism>
<dbReference type="InterPro" id="IPR055300">
    <property type="entry name" value="CWZF3/5/7"/>
</dbReference>
<dbReference type="EMBL" id="BLQM01000567">
    <property type="protein sequence ID" value="GMH94651.1"/>
    <property type="molecule type" value="Genomic_DNA"/>
</dbReference>
<dbReference type="PANTHER" id="PTHR46524:SF7">
    <property type="entry name" value="CW-TYPE ZINC FINGER"/>
    <property type="match status" value="1"/>
</dbReference>
<keyword evidence="3" id="KW-0862">Zinc</keyword>
<dbReference type="Gene3D" id="3.30.40.100">
    <property type="match status" value="2"/>
</dbReference>
<reference evidence="7" key="1">
    <citation type="journal article" date="2023" name="Commun. Biol.">
        <title>Genome analysis of Parmales, the sister group of diatoms, reveals the evolutionary specialization of diatoms from phago-mixotrophs to photoautotrophs.</title>
        <authorList>
            <person name="Ban H."/>
            <person name="Sato S."/>
            <person name="Yoshikawa S."/>
            <person name="Yamada K."/>
            <person name="Nakamura Y."/>
            <person name="Ichinomiya M."/>
            <person name="Sato N."/>
            <person name="Blanc-Mathieu R."/>
            <person name="Endo H."/>
            <person name="Kuwata A."/>
            <person name="Ogata H."/>
        </authorList>
    </citation>
    <scope>NUCLEOTIDE SEQUENCE [LARGE SCALE GENOMIC DNA]</scope>
</reference>
<feature type="compositionally biased region" description="Low complexity" evidence="4">
    <location>
        <begin position="249"/>
        <end position="267"/>
    </location>
</feature>
<sequence length="592" mass="65466">MASLRMALKLSMQEAQGEDNNPTPKEKTKKGKKASSAQNTPTSKGSRKRSFSDTGSKPRVGRPPKEKKEEQEDPWSMANAELTNKESAPSTTKKKKKGRLENSNWVQCDRCQKWRLLPIYINMDMLGEGDWFCEMNTYDVRRNFCGAKEQSAEEVRKEREQARRDAEPKSPKRTKNTTNNRATSDPNPPYQNTPSTTPRPLPGALGTGEDVMKDTELVVAGLNRSVSAPGTLEQSPTNGANGKTPNPPQSTTSPTTAPTTAPKPAAPVEDMEWVQCEKCEKWRRLPPNLSAADLPDTWYCSMNTWDKSTATCAAKENEADNNVKGEYTILSGASAAAGKLSYRNLMFGTQGMNGGRPFSEKARAMDSVFTRVNGVGEAEAGYKGSSMFQSGGQKGAGAGNKIEAKPVFLKMFSKTRICKDLYNGVQVEPPPAAPLPKSEKEEKDPEDDSNPTISPTFKSLVFQSLSNKALAPYHCLLELQLRSYTHDGPTDSIRTRATVSSVEDALESLLREGLVEKVEGRMAGERLADSATLRYRAIREVSEKLARSKMLKVRKPWRHESDRNTTSNEEEQEEREYFGCASTSAARVLRLR</sequence>
<evidence type="ECO:0000256" key="4">
    <source>
        <dbReference type="SAM" id="MobiDB-lite"/>
    </source>
</evidence>
<evidence type="ECO:0000256" key="3">
    <source>
        <dbReference type="ARBA" id="ARBA00022833"/>
    </source>
</evidence>
<dbReference type="PANTHER" id="PTHR46524">
    <property type="entry name" value="CW-TYPE ZINC FINGER"/>
    <property type="match status" value="1"/>
</dbReference>
<dbReference type="AlphaFoldDB" id="A0A9W7BUG0"/>
<evidence type="ECO:0000259" key="5">
    <source>
        <dbReference type="PROSITE" id="PS51050"/>
    </source>
</evidence>
<gene>
    <name evidence="6" type="ORF">TL16_g12967</name>
</gene>
<feature type="region of interest" description="Disordered" evidence="4">
    <location>
        <begin position="1"/>
        <end position="102"/>
    </location>
</feature>
<name>A0A9W7BUG0_9STRA</name>
<comment type="caution">
    <text evidence="6">The sequence shown here is derived from an EMBL/GenBank/DDBJ whole genome shotgun (WGS) entry which is preliminary data.</text>
</comment>
<proteinExistence type="predicted"/>
<dbReference type="InterPro" id="IPR011124">
    <property type="entry name" value="Znf_CW"/>
</dbReference>
<feature type="compositionally biased region" description="Pro residues" evidence="4">
    <location>
        <begin position="186"/>
        <end position="201"/>
    </location>
</feature>
<feature type="compositionally biased region" description="Polar residues" evidence="4">
    <location>
        <begin position="35"/>
        <end position="44"/>
    </location>
</feature>
<keyword evidence="2" id="KW-0863">Zinc-finger</keyword>
<keyword evidence="1" id="KW-0479">Metal-binding</keyword>
<evidence type="ECO:0000313" key="6">
    <source>
        <dbReference type="EMBL" id="GMH94651.1"/>
    </source>
</evidence>
<feature type="region of interest" description="Disordered" evidence="4">
    <location>
        <begin position="149"/>
        <end position="208"/>
    </location>
</feature>
<feature type="region of interest" description="Disordered" evidence="4">
    <location>
        <begin position="423"/>
        <end position="455"/>
    </location>
</feature>
<evidence type="ECO:0000313" key="7">
    <source>
        <dbReference type="Proteomes" id="UP001162640"/>
    </source>
</evidence>
<feature type="compositionally biased region" description="Polar residues" evidence="4">
    <location>
        <begin position="225"/>
        <end position="241"/>
    </location>
</feature>
<evidence type="ECO:0000256" key="1">
    <source>
        <dbReference type="ARBA" id="ARBA00022723"/>
    </source>
</evidence>